<feature type="chain" id="PRO_5045616069" evidence="1">
    <location>
        <begin position="23"/>
        <end position="172"/>
    </location>
</feature>
<dbReference type="RefSeq" id="WP_377182501.1">
    <property type="nucleotide sequence ID" value="NZ_JBHUPD010000001.1"/>
</dbReference>
<keyword evidence="3" id="KW-1185">Reference proteome</keyword>
<dbReference type="EMBL" id="JBHUPD010000001">
    <property type="protein sequence ID" value="MFD2871629.1"/>
    <property type="molecule type" value="Genomic_DNA"/>
</dbReference>
<dbReference type="InterPro" id="IPR025347">
    <property type="entry name" value="DUF4251"/>
</dbReference>
<accession>A0ABW5Y8E2</accession>
<reference evidence="3" key="1">
    <citation type="journal article" date="2019" name="Int. J. Syst. Evol. Microbiol.">
        <title>The Global Catalogue of Microorganisms (GCM) 10K type strain sequencing project: providing services to taxonomists for standard genome sequencing and annotation.</title>
        <authorList>
            <consortium name="The Broad Institute Genomics Platform"/>
            <consortium name="The Broad Institute Genome Sequencing Center for Infectious Disease"/>
            <person name="Wu L."/>
            <person name="Ma J."/>
        </authorList>
    </citation>
    <scope>NUCLEOTIDE SEQUENCE [LARGE SCALE GENOMIC DNA]</scope>
    <source>
        <strain evidence="3">KCTC 22437</strain>
    </source>
</reference>
<proteinExistence type="predicted"/>
<dbReference type="Proteomes" id="UP001597557">
    <property type="component" value="Unassembled WGS sequence"/>
</dbReference>
<name>A0ABW5Y8E2_9SPHI</name>
<feature type="signal peptide" evidence="1">
    <location>
        <begin position="1"/>
        <end position="22"/>
    </location>
</feature>
<evidence type="ECO:0000313" key="2">
    <source>
        <dbReference type="EMBL" id="MFD2871629.1"/>
    </source>
</evidence>
<evidence type="ECO:0000256" key="1">
    <source>
        <dbReference type="SAM" id="SignalP"/>
    </source>
</evidence>
<evidence type="ECO:0000313" key="3">
    <source>
        <dbReference type="Proteomes" id="UP001597557"/>
    </source>
</evidence>
<gene>
    <name evidence="2" type="ORF">ACFS5N_04045</name>
</gene>
<dbReference type="Gene3D" id="2.40.128.410">
    <property type="match status" value="1"/>
</dbReference>
<organism evidence="2 3">
    <name type="scientific">Mucilaginibacter ximonensis</name>
    <dbReference type="NCBI Taxonomy" id="538021"/>
    <lineage>
        <taxon>Bacteria</taxon>
        <taxon>Pseudomonadati</taxon>
        <taxon>Bacteroidota</taxon>
        <taxon>Sphingobacteriia</taxon>
        <taxon>Sphingobacteriales</taxon>
        <taxon>Sphingobacteriaceae</taxon>
        <taxon>Mucilaginibacter</taxon>
    </lineage>
</organism>
<sequence length="172" mass="18876">MKNIKMLCVAFACVLGIQSGFAQKLTKAEKKAAKATEINRLIASGSYVFVADYVIPNSMPGRSLTASYDVTVTPDKLAVWLPYFGRAYAAPRDPSEGGVKLTTTDFTNKVVNKKKSWEITLTPKHSNSSGADDVRDMVLTVAEDGYASLRVTSLNRQPISFNGHIEEIKQRQ</sequence>
<dbReference type="Pfam" id="PF14059">
    <property type="entry name" value="DUF4251"/>
    <property type="match status" value="1"/>
</dbReference>
<comment type="caution">
    <text evidence="2">The sequence shown here is derived from an EMBL/GenBank/DDBJ whole genome shotgun (WGS) entry which is preliminary data.</text>
</comment>
<protein>
    <submittedName>
        <fullName evidence="2">DUF4251 domain-containing protein</fullName>
    </submittedName>
</protein>
<keyword evidence="1" id="KW-0732">Signal</keyword>